<reference evidence="1 2" key="1">
    <citation type="journal article" date="2013" name="BMC Genomics">
        <title>Reconstruction of the lipid metabolism for the microalga Monoraphidium neglectum from its genome sequence reveals characteristics suitable for biofuel production.</title>
        <authorList>
            <person name="Bogen C."/>
            <person name="Al-Dilaimi A."/>
            <person name="Albersmeier A."/>
            <person name="Wichmann J."/>
            <person name="Grundmann M."/>
            <person name="Rupp O."/>
            <person name="Lauersen K.J."/>
            <person name="Blifernez-Klassen O."/>
            <person name="Kalinowski J."/>
            <person name="Goesmann A."/>
            <person name="Mussgnug J.H."/>
            <person name="Kruse O."/>
        </authorList>
    </citation>
    <scope>NUCLEOTIDE SEQUENCE [LARGE SCALE GENOMIC DNA]</scope>
    <source>
        <strain evidence="1 2">SAG 48.87</strain>
    </source>
</reference>
<dbReference type="RefSeq" id="XP_013893822.1">
    <property type="nucleotide sequence ID" value="XM_014038368.1"/>
</dbReference>
<accession>A0A0D2J4E2</accession>
<dbReference type="EMBL" id="KK103878">
    <property type="protein sequence ID" value="KIY94802.1"/>
    <property type="molecule type" value="Genomic_DNA"/>
</dbReference>
<dbReference type="InterPro" id="IPR052334">
    <property type="entry name" value="G8_domain-comF-like"/>
</dbReference>
<dbReference type="OrthoDB" id="2014213at2759"/>
<gene>
    <name evidence="1" type="ORF">MNEG_13159</name>
</gene>
<organism evidence="1 2">
    <name type="scientific">Monoraphidium neglectum</name>
    <dbReference type="NCBI Taxonomy" id="145388"/>
    <lineage>
        <taxon>Eukaryota</taxon>
        <taxon>Viridiplantae</taxon>
        <taxon>Chlorophyta</taxon>
        <taxon>core chlorophytes</taxon>
        <taxon>Chlorophyceae</taxon>
        <taxon>CS clade</taxon>
        <taxon>Sphaeropleales</taxon>
        <taxon>Selenastraceae</taxon>
        <taxon>Monoraphidium</taxon>
    </lineage>
</organism>
<keyword evidence="2" id="KW-1185">Reference proteome</keyword>
<proteinExistence type="predicted"/>
<dbReference type="Proteomes" id="UP000054498">
    <property type="component" value="Unassembled WGS sequence"/>
</dbReference>
<dbReference type="PANTHER" id="PTHR47687">
    <property type="entry name" value="G8 DOMAIN-CONTAINING PROTEIN DDB_G0288475-RELATED"/>
    <property type="match status" value="1"/>
</dbReference>
<evidence type="ECO:0000313" key="1">
    <source>
        <dbReference type="EMBL" id="KIY94802.1"/>
    </source>
</evidence>
<sequence length="243" mass="26964">MLSHSDVYKPDKTMMATKQIKIIGSDLGICTAAGCVGNSYFRVDRQHTGASWQFNWEDNDGSVVRSVDPSRPAGRYLIGSWVDWWNVDANCWRENLLSGIWVCPIVPGRNVSRLDMRVTSANAQSFFTIPYEWATMDTTRIGYVSNFAGVDRSMLITKTEGTTGVAGGSGWYVVYNPSAGGYSAPKRLQLYAVNLPRENQIYWTSCWPAGTTFTIQRTFSWSTCLSTPVVPVRRGGGDAWGRG</sequence>
<dbReference type="KEGG" id="mng:MNEG_13159"/>
<name>A0A0D2J4E2_9CHLO</name>
<evidence type="ECO:0000313" key="2">
    <source>
        <dbReference type="Proteomes" id="UP000054498"/>
    </source>
</evidence>
<protein>
    <submittedName>
        <fullName evidence="1">Uncharacterized protein</fullName>
    </submittedName>
</protein>
<dbReference type="PANTHER" id="PTHR47687:SF4">
    <property type="entry name" value="G8 DOMAIN-CONTAINING PROTEIN DDB_G0286311-RELATED"/>
    <property type="match status" value="1"/>
</dbReference>
<dbReference type="AlphaFoldDB" id="A0A0D2J4E2"/>
<dbReference type="GeneID" id="25730593"/>